<evidence type="ECO:0000256" key="5">
    <source>
        <dbReference type="ARBA" id="ARBA00022741"/>
    </source>
</evidence>
<reference evidence="11 12" key="1">
    <citation type="submission" date="2019-02" db="EMBL/GenBank/DDBJ databases">
        <authorList>
            <consortium name="Pathogen Informatics"/>
        </authorList>
    </citation>
    <scope>NUCLEOTIDE SEQUENCE [LARGE SCALE GENOMIC DNA]</scope>
    <source>
        <strain evidence="11 12">078GUE027</strain>
    </source>
</reference>
<dbReference type="EC" id="3.6.3.34" evidence="11"/>
<dbReference type="AlphaFoldDB" id="A0AAX3H2U9"/>
<evidence type="ECO:0000256" key="4">
    <source>
        <dbReference type="ARBA" id="ARBA00022496"/>
    </source>
</evidence>
<dbReference type="PROSITE" id="PS50893">
    <property type="entry name" value="ABC_TRANSPORTER_2"/>
    <property type="match status" value="1"/>
</dbReference>
<evidence type="ECO:0000256" key="9">
    <source>
        <dbReference type="ARBA" id="ARBA00023136"/>
    </source>
</evidence>
<proteinExistence type="predicted"/>
<dbReference type="FunFam" id="3.40.50.300:FF:000134">
    <property type="entry name" value="Iron-enterobactin ABC transporter ATP-binding protein"/>
    <property type="match status" value="1"/>
</dbReference>
<dbReference type="GO" id="GO:0006826">
    <property type="term" value="P:iron ion transport"/>
    <property type="evidence" value="ECO:0007669"/>
    <property type="project" value="UniProtKB-KW"/>
</dbReference>
<dbReference type="GO" id="GO:0005524">
    <property type="term" value="F:ATP binding"/>
    <property type="evidence" value="ECO:0007669"/>
    <property type="project" value="UniProtKB-KW"/>
</dbReference>
<evidence type="ECO:0000256" key="3">
    <source>
        <dbReference type="ARBA" id="ARBA00022475"/>
    </source>
</evidence>
<keyword evidence="6 11" id="KW-0067">ATP-binding</keyword>
<dbReference type="PANTHER" id="PTHR42771:SF4">
    <property type="entry name" value="IRON(3+)-HYDROXAMATE IMPORT ATP-BINDING PROTEIN FHUC"/>
    <property type="match status" value="1"/>
</dbReference>
<dbReference type="CDD" id="cd03214">
    <property type="entry name" value="ABC_Iron-Siderophores_B12_Hemin"/>
    <property type="match status" value="1"/>
</dbReference>
<keyword evidence="8" id="KW-0406">Ion transport</keyword>
<evidence type="ECO:0000256" key="1">
    <source>
        <dbReference type="ARBA" id="ARBA00004202"/>
    </source>
</evidence>
<gene>
    <name evidence="11" type="primary">fhuC1</name>
    <name evidence="11" type="ORF">SAMEA1710456_02879</name>
</gene>
<dbReference type="GO" id="GO:0016887">
    <property type="term" value="F:ATP hydrolysis activity"/>
    <property type="evidence" value="ECO:0007669"/>
    <property type="project" value="InterPro"/>
</dbReference>
<evidence type="ECO:0000256" key="7">
    <source>
        <dbReference type="ARBA" id="ARBA00023004"/>
    </source>
</evidence>
<evidence type="ECO:0000256" key="8">
    <source>
        <dbReference type="ARBA" id="ARBA00023065"/>
    </source>
</evidence>
<dbReference type="SMART" id="SM00382">
    <property type="entry name" value="AAA"/>
    <property type="match status" value="1"/>
</dbReference>
<dbReference type="InterPro" id="IPR003593">
    <property type="entry name" value="AAA+_ATPase"/>
</dbReference>
<name>A0AAX3H2U9_CLODI</name>
<keyword evidence="3" id="KW-1003">Cell membrane</keyword>
<keyword evidence="2" id="KW-0813">Transport</keyword>
<dbReference type="InterPro" id="IPR027417">
    <property type="entry name" value="P-loop_NTPase"/>
</dbReference>
<dbReference type="Proteomes" id="UP000346772">
    <property type="component" value="Unassembled WGS sequence"/>
</dbReference>
<evidence type="ECO:0000259" key="10">
    <source>
        <dbReference type="PROSITE" id="PS50893"/>
    </source>
</evidence>
<evidence type="ECO:0000256" key="6">
    <source>
        <dbReference type="ARBA" id="ARBA00022840"/>
    </source>
</evidence>
<organism evidence="11 12">
    <name type="scientific">Clostridioides difficile</name>
    <name type="common">Peptoclostridium difficile</name>
    <dbReference type="NCBI Taxonomy" id="1496"/>
    <lineage>
        <taxon>Bacteria</taxon>
        <taxon>Bacillati</taxon>
        <taxon>Bacillota</taxon>
        <taxon>Clostridia</taxon>
        <taxon>Peptostreptococcales</taxon>
        <taxon>Peptostreptococcaceae</taxon>
        <taxon>Clostridioides</taxon>
    </lineage>
</organism>
<dbReference type="PANTHER" id="PTHR42771">
    <property type="entry name" value="IRON(3+)-HYDROXAMATE IMPORT ATP-BINDING PROTEIN FHUC"/>
    <property type="match status" value="1"/>
</dbReference>
<dbReference type="Pfam" id="PF00005">
    <property type="entry name" value="ABC_tran"/>
    <property type="match status" value="1"/>
</dbReference>
<keyword evidence="11" id="KW-0378">Hydrolase</keyword>
<dbReference type="GO" id="GO:0005886">
    <property type="term" value="C:plasma membrane"/>
    <property type="evidence" value="ECO:0007669"/>
    <property type="project" value="UniProtKB-SubCell"/>
</dbReference>
<comment type="subcellular location">
    <subcellularLocation>
        <location evidence="1">Cell membrane</location>
        <topology evidence="1">Peripheral membrane protein</topology>
    </subcellularLocation>
</comment>
<dbReference type="EMBL" id="CAADAT010000019">
    <property type="protein sequence ID" value="VFD55375.1"/>
    <property type="molecule type" value="Genomic_DNA"/>
</dbReference>
<evidence type="ECO:0000256" key="2">
    <source>
        <dbReference type="ARBA" id="ARBA00022448"/>
    </source>
</evidence>
<dbReference type="InterPro" id="IPR017871">
    <property type="entry name" value="ABC_transporter-like_CS"/>
</dbReference>
<dbReference type="SUPFAM" id="SSF52540">
    <property type="entry name" value="P-loop containing nucleoside triphosphate hydrolases"/>
    <property type="match status" value="1"/>
</dbReference>
<dbReference type="InterPro" id="IPR051535">
    <property type="entry name" value="Siderophore_ABC-ATPase"/>
</dbReference>
<keyword evidence="4" id="KW-0410">Iron transport</keyword>
<feature type="domain" description="ABC transporter" evidence="10">
    <location>
        <begin position="2"/>
        <end position="238"/>
    </location>
</feature>
<comment type="caution">
    <text evidence="11">The sequence shown here is derived from an EMBL/GenBank/DDBJ whole genome shotgun (WGS) entry which is preliminary data.</text>
</comment>
<keyword evidence="5" id="KW-0547">Nucleotide-binding</keyword>
<dbReference type="PROSITE" id="PS00211">
    <property type="entry name" value="ABC_TRANSPORTER_1"/>
    <property type="match status" value="1"/>
</dbReference>
<protein>
    <submittedName>
        <fullName evidence="11">Iron compound ABC transporter ATP-binding protein FhuC</fullName>
        <ecNumber evidence="11">3.6.3.34</ecNumber>
    </submittedName>
</protein>
<evidence type="ECO:0000313" key="12">
    <source>
        <dbReference type="Proteomes" id="UP000346772"/>
    </source>
</evidence>
<keyword evidence="7" id="KW-0408">Iron</keyword>
<sequence>MFNVKNIKIGYEDKIIIDNLSVSIKKSEIVSILGPNGSGKSTLLKSLSRILKIKQGDIYIGKKNMKVMSNKEISRQVALLAQHNVSLKDIKVKDLIYYGRMPHKGFFEGKNRNDDEIVTWAMRNTGLESYKDKLVSNLSGGERQRVWLAMALCQKPDILLLDEPTTYLDISHQLELMELVRDINKKFKMTIIMVLHDINQASKYSDRLIIMNNGSIVADGHPNKVISEKIIKEVYKVKCDIDIDPISKKPRIHPIMLCRRTSSI</sequence>
<accession>A0AAX3H2U9</accession>
<dbReference type="InterPro" id="IPR003439">
    <property type="entry name" value="ABC_transporter-like_ATP-bd"/>
</dbReference>
<evidence type="ECO:0000313" key="11">
    <source>
        <dbReference type="EMBL" id="VFD55375.1"/>
    </source>
</evidence>
<dbReference type="Gene3D" id="3.40.50.300">
    <property type="entry name" value="P-loop containing nucleotide triphosphate hydrolases"/>
    <property type="match status" value="1"/>
</dbReference>
<keyword evidence="9" id="KW-0472">Membrane</keyword>
<dbReference type="RefSeq" id="WP_003423626.1">
    <property type="nucleotide sequence ID" value="NZ_BEHB01000021.1"/>
</dbReference>